<evidence type="ECO:0000256" key="1">
    <source>
        <dbReference type="ARBA" id="ARBA00006407"/>
    </source>
</evidence>
<evidence type="ECO:0000313" key="3">
    <source>
        <dbReference type="EMBL" id="MBW0566511.1"/>
    </source>
</evidence>
<comment type="similarity">
    <text evidence="1">Belongs to the CBP3 family.</text>
</comment>
<dbReference type="PANTHER" id="PTHR12184">
    <property type="entry name" value="UBIQUINOL-CYTOCHROME C REDUCTASE COMPLEX ASSEMBLY FACTOR 1 FAMILY MEMBER"/>
    <property type="match status" value="1"/>
</dbReference>
<dbReference type="GO" id="GO:0034551">
    <property type="term" value="P:mitochondrial respiratory chain complex III assembly"/>
    <property type="evidence" value="ECO:0007669"/>
    <property type="project" value="TreeGrafter"/>
</dbReference>
<protein>
    <recommendedName>
        <fullName evidence="2">Ubiquinol-cytochrome c chaperone domain-containing protein</fullName>
    </recommendedName>
</protein>
<reference evidence="3" key="1">
    <citation type="submission" date="2021-03" db="EMBL/GenBank/DDBJ databases">
        <title>Draft genome sequence of rust myrtle Austropuccinia psidii MF-1, a brazilian biotype.</title>
        <authorList>
            <person name="Quecine M.C."/>
            <person name="Pachon D.M.R."/>
            <person name="Bonatelli M.L."/>
            <person name="Correr F.H."/>
            <person name="Franceschini L.M."/>
            <person name="Leite T.F."/>
            <person name="Margarido G.R.A."/>
            <person name="Almeida C.A."/>
            <person name="Ferrarezi J.A."/>
            <person name="Labate C.A."/>
        </authorList>
    </citation>
    <scope>NUCLEOTIDE SEQUENCE</scope>
    <source>
        <strain evidence="3">MF-1</strain>
    </source>
</reference>
<dbReference type="PANTHER" id="PTHR12184:SF1">
    <property type="entry name" value="UBIQUINOL-CYTOCHROME-C REDUCTASE COMPLEX ASSEMBLY FACTOR 1"/>
    <property type="match status" value="1"/>
</dbReference>
<comment type="caution">
    <text evidence="3">The sequence shown here is derived from an EMBL/GenBank/DDBJ whole genome shotgun (WGS) entry which is preliminary data.</text>
</comment>
<feature type="domain" description="Ubiquinol-cytochrome c chaperone" evidence="2">
    <location>
        <begin position="142"/>
        <end position="265"/>
    </location>
</feature>
<evidence type="ECO:0000259" key="2">
    <source>
        <dbReference type="Pfam" id="PF03981"/>
    </source>
</evidence>
<keyword evidence="4" id="KW-1185">Reference proteome</keyword>
<accession>A0A9Q3PN23</accession>
<dbReference type="Proteomes" id="UP000765509">
    <property type="component" value="Unassembled WGS sequence"/>
</dbReference>
<dbReference type="EMBL" id="AVOT02079238">
    <property type="protein sequence ID" value="MBW0566511.1"/>
    <property type="molecule type" value="Genomic_DNA"/>
</dbReference>
<dbReference type="Pfam" id="PF03981">
    <property type="entry name" value="Ubiq_cyt_C_chap"/>
    <property type="match status" value="1"/>
</dbReference>
<dbReference type="OrthoDB" id="10253878at2759"/>
<dbReference type="InterPro" id="IPR007129">
    <property type="entry name" value="Ubiqinol_cyt_c_chaperone_CPB3"/>
</dbReference>
<proteinExistence type="inferred from homology"/>
<gene>
    <name evidence="3" type="ORF">O181_106226</name>
</gene>
<organism evidence="3 4">
    <name type="scientific">Austropuccinia psidii MF-1</name>
    <dbReference type="NCBI Taxonomy" id="1389203"/>
    <lineage>
        <taxon>Eukaryota</taxon>
        <taxon>Fungi</taxon>
        <taxon>Dikarya</taxon>
        <taxon>Basidiomycota</taxon>
        <taxon>Pucciniomycotina</taxon>
        <taxon>Pucciniomycetes</taxon>
        <taxon>Pucciniales</taxon>
        <taxon>Sphaerophragmiaceae</taxon>
        <taxon>Austropuccinia</taxon>
    </lineage>
</organism>
<sequence length="349" mass="39686">MLLRSKLFENVNNLIILKPTLRLSTYVFIQPLISAKNLKNCFKSPSYQLNRSISSIQKFSSLNNSRQAEPVRSPPADLKNSSNVVVGRSGKIYSKRTVKLVEMIGRLLGYNLKKSTAITLTSDYYDRCANAFELQKDFWVGECGLPDSFQTWFQITQLHMWLLTVRFRAMPPPLGKLYTQEFVNHAFLDTEHRMRGPKNKVTKNTLVKKYMQIMLQQHRGIQIGLDWAIAREKDSDQMLAAAIWRNIFGAAWGRGMGGVKGIFSCTTQNQDPQNTQSIDQFLTPSFDSLDQSSTNPNSIEGDLKFAEILKRSVTFIRKELIRLDQVSDKMIVSGQSPNQQDGLTSFGKI</sequence>
<dbReference type="InterPro" id="IPR021150">
    <property type="entry name" value="Ubiq_cyt_c_chap"/>
</dbReference>
<evidence type="ECO:0000313" key="4">
    <source>
        <dbReference type="Proteomes" id="UP000765509"/>
    </source>
</evidence>
<dbReference type="AlphaFoldDB" id="A0A9Q3PN23"/>
<dbReference type="GO" id="GO:0005739">
    <property type="term" value="C:mitochondrion"/>
    <property type="evidence" value="ECO:0007669"/>
    <property type="project" value="TreeGrafter"/>
</dbReference>
<name>A0A9Q3PN23_9BASI</name>